<dbReference type="Proteomes" id="UP000190027">
    <property type="component" value="Unassembled WGS sequence"/>
</dbReference>
<dbReference type="PROSITE" id="PS00211">
    <property type="entry name" value="ABC_TRANSPORTER_1"/>
    <property type="match status" value="1"/>
</dbReference>
<accession>A0A1T4X7J3</accession>
<dbReference type="SUPFAM" id="SSF52540">
    <property type="entry name" value="P-loop containing nucleoside triphosphate hydrolases"/>
    <property type="match status" value="1"/>
</dbReference>
<evidence type="ECO:0000256" key="1">
    <source>
        <dbReference type="ARBA" id="ARBA00022448"/>
    </source>
</evidence>
<keyword evidence="3 6" id="KW-0067">ATP-binding</keyword>
<dbReference type="InterPro" id="IPR003593">
    <property type="entry name" value="AAA+_ATPase"/>
</dbReference>
<evidence type="ECO:0000256" key="2">
    <source>
        <dbReference type="ARBA" id="ARBA00022741"/>
    </source>
</evidence>
<sequence>MNRQERPDMIRLEGLGKVFAMAGEDENTGSGGTVEILKSIDLRIRPGEFVALQGTSGSGKSTLLHIIGLLDRATSGRYYLDGADVSTLDDNALSDLRNQRLGFVFQSFYLIPYATALDNVLLPGMYADRSQAELRRRAASLLERVGLGDRMRFKPTRLSGGQQQRVAMARAMLNDPDVILADEPTGQLDSQTSAEILELFTEINAAGTTIILVTHDEATAAAAQRVIRLHDGRVVEAEPI</sequence>
<dbReference type="GO" id="GO:0098796">
    <property type="term" value="C:membrane protein complex"/>
    <property type="evidence" value="ECO:0007669"/>
    <property type="project" value="UniProtKB-ARBA"/>
</dbReference>
<dbReference type="STRING" id="1121449.SAMN02745704_01856"/>
<keyword evidence="7" id="KW-1185">Reference proteome</keyword>
<dbReference type="InterPro" id="IPR017871">
    <property type="entry name" value="ABC_transporter-like_CS"/>
</dbReference>
<name>A0A1T4X7J3_9BACT</name>
<reference evidence="6 7" key="1">
    <citation type="submission" date="2017-02" db="EMBL/GenBank/DDBJ databases">
        <authorList>
            <person name="Peterson S.W."/>
        </authorList>
    </citation>
    <scope>NUCLEOTIDE SEQUENCE [LARGE SCALE GENOMIC DNA]</scope>
    <source>
        <strain evidence="6 7">DSM 16080</strain>
    </source>
</reference>
<evidence type="ECO:0000256" key="4">
    <source>
        <dbReference type="ARBA" id="ARBA00038388"/>
    </source>
</evidence>
<evidence type="ECO:0000313" key="6">
    <source>
        <dbReference type="EMBL" id="SKA85387.1"/>
    </source>
</evidence>
<dbReference type="CDD" id="cd03255">
    <property type="entry name" value="ABC_MJ0796_LolCDE_FtsE"/>
    <property type="match status" value="1"/>
</dbReference>
<dbReference type="Gene3D" id="3.40.50.300">
    <property type="entry name" value="P-loop containing nucleotide triphosphate hydrolases"/>
    <property type="match status" value="1"/>
</dbReference>
<dbReference type="GO" id="GO:0005886">
    <property type="term" value="C:plasma membrane"/>
    <property type="evidence" value="ECO:0007669"/>
    <property type="project" value="TreeGrafter"/>
</dbReference>
<feature type="domain" description="ABC transporter" evidence="5">
    <location>
        <begin position="10"/>
        <end position="240"/>
    </location>
</feature>
<dbReference type="InterPro" id="IPR015854">
    <property type="entry name" value="ABC_transpr_LolD-like"/>
</dbReference>
<dbReference type="GO" id="GO:0022857">
    <property type="term" value="F:transmembrane transporter activity"/>
    <property type="evidence" value="ECO:0007669"/>
    <property type="project" value="TreeGrafter"/>
</dbReference>
<dbReference type="PANTHER" id="PTHR24220">
    <property type="entry name" value="IMPORT ATP-BINDING PROTEIN"/>
    <property type="match status" value="1"/>
</dbReference>
<proteinExistence type="inferred from homology"/>
<dbReference type="Pfam" id="PF00005">
    <property type="entry name" value="ABC_tran"/>
    <property type="match status" value="1"/>
</dbReference>
<comment type="similarity">
    <text evidence="4">Belongs to the ABC transporter superfamily. Macrolide exporter (TC 3.A.1.122) family.</text>
</comment>
<gene>
    <name evidence="6" type="ORF">SAMN02745704_01856</name>
</gene>
<keyword evidence="1" id="KW-0813">Transport</keyword>
<dbReference type="InterPro" id="IPR003439">
    <property type="entry name" value="ABC_transporter-like_ATP-bd"/>
</dbReference>
<evidence type="ECO:0000259" key="5">
    <source>
        <dbReference type="PROSITE" id="PS50893"/>
    </source>
</evidence>
<dbReference type="GO" id="GO:0005524">
    <property type="term" value="F:ATP binding"/>
    <property type="evidence" value="ECO:0007669"/>
    <property type="project" value="UniProtKB-KW"/>
</dbReference>
<protein>
    <submittedName>
        <fullName evidence="6">Putative ABC transport system ATP-binding protein</fullName>
    </submittedName>
</protein>
<dbReference type="InterPro" id="IPR027417">
    <property type="entry name" value="P-loop_NTPase"/>
</dbReference>
<dbReference type="PANTHER" id="PTHR24220:SF86">
    <property type="entry name" value="ABC TRANSPORTER ABCH.1"/>
    <property type="match status" value="1"/>
</dbReference>
<dbReference type="SMART" id="SM00382">
    <property type="entry name" value="AAA"/>
    <property type="match status" value="1"/>
</dbReference>
<dbReference type="InterPro" id="IPR017911">
    <property type="entry name" value="MacB-like_ATP-bd"/>
</dbReference>
<dbReference type="GO" id="GO:0016887">
    <property type="term" value="F:ATP hydrolysis activity"/>
    <property type="evidence" value="ECO:0007669"/>
    <property type="project" value="InterPro"/>
</dbReference>
<dbReference type="PROSITE" id="PS50893">
    <property type="entry name" value="ABC_TRANSPORTER_2"/>
    <property type="match status" value="1"/>
</dbReference>
<evidence type="ECO:0000256" key="3">
    <source>
        <dbReference type="ARBA" id="ARBA00022840"/>
    </source>
</evidence>
<keyword evidence="2" id="KW-0547">Nucleotide-binding</keyword>
<organism evidence="6 7">
    <name type="scientific">Paucidesulfovibrio gracilis DSM 16080</name>
    <dbReference type="NCBI Taxonomy" id="1121449"/>
    <lineage>
        <taxon>Bacteria</taxon>
        <taxon>Pseudomonadati</taxon>
        <taxon>Thermodesulfobacteriota</taxon>
        <taxon>Desulfovibrionia</taxon>
        <taxon>Desulfovibrionales</taxon>
        <taxon>Desulfovibrionaceae</taxon>
        <taxon>Paucidesulfovibrio</taxon>
    </lineage>
</organism>
<dbReference type="AlphaFoldDB" id="A0A1T4X7J3"/>
<dbReference type="FunFam" id="3.40.50.300:FF:000032">
    <property type="entry name" value="Export ABC transporter ATP-binding protein"/>
    <property type="match status" value="1"/>
</dbReference>
<dbReference type="EMBL" id="FUYC01000008">
    <property type="protein sequence ID" value="SKA85387.1"/>
    <property type="molecule type" value="Genomic_DNA"/>
</dbReference>
<evidence type="ECO:0000313" key="7">
    <source>
        <dbReference type="Proteomes" id="UP000190027"/>
    </source>
</evidence>